<feature type="compositionally biased region" description="Pro residues" evidence="1">
    <location>
        <begin position="11"/>
        <end position="21"/>
    </location>
</feature>
<evidence type="ECO:0000313" key="3">
    <source>
        <dbReference type="Proteomes" id="UP000645828"/>
    </source>
</evidence>
<comment type="caution">
    <text evidence="2">The sequence shown here is derived from an EMBL/GenBank/DDBJ whole genome shotgun (WGS) entry which is preliminary data.</text>
</comment>
<reference evidence="2" key="1">
    <citation type="submission" date="2020-12" db="EMBL/GenBank/DDBJ databases">
        <authorList>
            <consortium name="Molecular Ecology Group"/>
        </authorList>
    </citation>
    <scope>NUCLEOTIDE SEQUENCE</scope>
    <source>
        <strain evidence="2">TBG_1078</strain>
    </source>
</reference>
<name>A0A811Z1F7_NYCPR</name>
<accession>A0A811Z1F7</accession>
<feature type="region of interest" description="Disordered" evidence="1">
    <location>
        <begin position="1"/>
        <end position="261"/>
    </location>
</feature>
<dbReference type="AlphaFoldDB" id="A0A811Z1F7"/>
<keyword evidence="3" id="KW-1185">Reference proteome</keyword>
<proteinExistence type="predicted"/>
<evidence type="ECO:0000256" key="1">
    <source>
        <dbReference type="SAM" id="MobiDB-lite"/>
    </source>
</evidence>
<feature type="compositionally biased region" description="Low complexity" evidence="1">
    <location>
        <begin position="220"/>
        <end position="231"/>
    </location>
</feature>
<feature type="compositionally biased region" description="Low complexity" evidence="1">
    <location>
        <begin position="37"/>
        <end position="50"/>
    </location>
</feature>
<protein>
    <submittedName>
        <fullName evidence="2">(raccoon dog) hypothetical protein</fullName>
    </submittedName>
</protein>
<sequence length="261" mass="26490">MAVLHQQCQPALPPGPLPPPFAEEKRPSAGHPGSNMAAPAPEAPEASEAPWSGAQRSLGALGLPSAGFGDRNGRAGPGWARRGPPSAAAPGPCEAPGALRTPAGPRAPSGDTPVWWWGQSPAPGPAWPRLSGRPIPGSGLPREASLTPQASSGRTKRSALAVGSTVRSTSRGQGTEGSRGLGPSPMMPPPPQPPRELRRGSRPTRVTVEGSPEPQHRRQSGPVPGAGAPSGQLPRDGRKPSEGGTHPRVCPGSRGPVPVTA</sequence>
<feature type="compositionally biased region" description="Low complexity" evidence="1">
    <location>
        <begin position="77"/>
        <end position="98"/>
    </location>
</feature>
<feature type="compositionally biased region" description="Pro residues" evidence="1">
    <location>
        <begin position="185"/>
        <end position="194"/>
    </location>
</feature>
<dbReference type="Proteomes" id="UP000645828">
    <property type="component" value="Unassembled WGS sequence"/>
</dbReference>
<organism evidence="2 3">
    <name type="scientific">Nyctereutes procyonoides</name>
    <name type="common">Raccoon dog</name>
    <name type="synonym">Canis procyonoides</name>
    <dbReference type="NCBI Taxonomy" id="34880"/>
    <lineage>
        <taxon>Eukaryota</taxon>
        <taxon>Metazoa</taxon>
        <taxon>Chordata</taxon>
        <taxon>Craniata</taxon>
        <taxon>Vertebrata</taxon>
        <taxon>Euteleostomi</taxon>
        <taxon>Mammalia</taxon>
        <taxon>Eutheria</taxon>
        <taxon>Laurasiatheria</taxon>
        <taxon>Carnivora</taxon>
        <taxon>Caniformia</taxon>
        <taxon>Canidae</taxon>
        <taxon>Nyctereutes</taxon>
    </lineage>
</organism>
<evidence type="ECO:0000313" key="2">
    <source>
        <dbReference type="EMBL" id="CAD7682611.1"/>
    </source>
</evidence>
<dbReference type="EMBL" id="CAJHUB010000754">
    <property type="protein sequence ID" value="CAD7682611.1"/>
    <property type="molecule type" value="Genomic_DNA"/>
</dbReference>
<gene>
    <name evidence="2" type="ORF">NYPRO_LOCUS15403</name>
</gene>